<proteinExistence type="predicted"/>
<evidence type="ECO:0000256" key="3">
    <source>
        <dbReference type="ARBA" id="ARBA00023163"/>
    </source>
</evidence>
<keyword evidence="6" id="KW-1185">Reference proteome</keyword>
<dbReference type="PANTHER" id="PTHR33154:SF18">
    <property type="entry name" value="ARSENICAL RESISTANCE OPERON REPRESSOR"/>
    <property type="match status" value="1"/>
</dbReference>
<gene>
    <name evidence="5" type="ORF">THTE_2156</name>
</gene>
<dbReference type="GO" id="GO:0003677">
    <property type="term" value="F:DNA binding"/>
    <property type="evidence" value="ECO:0007669"/>
    <property type="project" value="UniProtKB-KW"/>
</dbReference>
<name>A0A286RFL9_9BACT</name>
<accession>A0A286RFL9</accession>
<dbReference type="InterPro" id="IPR036388">
    <property type="entry name" value="WH-like_DNA-bd_sf"/>
</dbReference>
<dbReference type="InterPro" id="IPR001845">
    <property type="entry name" value="HTH_ArsR_DNA-bd_dom"/>
</dbReference>
<reference evidence="5 6" key="1">
    <citation type="journal article" name="Front. Microbiol.">
        <title>Sugar Metabolism of the First Thermophilic Planctomycete Thermogutta terrifontis: Comparative Genomic and Transcriptomic Approaches.</title>
        <authorList>
            <person name="Elcheninov A.G."/>
            <person name="Menzel P."/>
            <person name="Gudbergsdottir S.R."/>
            <person name="Slesarev A.I."/>
            <person name="Kadnikov V.V."/>
            <person name="Krogh A."/>
            <person name="Bonch-Osmolovskaya E.A."/>
            <person name="Peng X."/>
            <person name="Kublanov I.V."/>
        </authorList>
    </citation>
    <scope>NUCLEOTIDE SEQUENCE [LARGE SCALE GENOMIC DNA]</scope>
    <source>
        <strain evidence="5 6">R1</strain>
    </source>
</reference>
<feature type="domain" description="HTH arsR-type" evidence="4">
    <location>
        <begin position="2"/>
        <end position="99"/>
    </location>
</feature>
<keyword evidence="3" id="KW-0804">Transcription</keyword>
<dbReference type="Pfam" id="PF12840">
    <property type="entry name" value="HTH_20"/>
    <property type="match status" value="1"/>
</dbReference>
<keyword evidence="1" id="KW-0805">Transcription regulation</keyword>
<dbReference type="AlphaFoldDB" id="A0A286RFL9"/>
<dbReference type="Gene3D" id="1.10.10.10">
    <property type="entry name" value="Winged helix-like DNA-binding domain superfamily/Winged helix DNA-binding domain"/>
    <property type="match status" value="1"/>
</dbReference>
<dbReference type="EMBL" id="CP018477">
    <property type="protein sequence ID" value="ASV74758.1"/>
    <property type="molecule type" value="Genomic_DNA"/>
</dbReference>
<dbReference type="PROSITE" id="PS50987">
    <property type="entry name" value="HTH_ARSR_2"/>
    <property type="match status" value="1"/>
</dbReference>
<dbReference type="InterPro" id="IPR011991">
    <property type="entry name" value="ArsR-like_HTH"/>
</dbReference>
<evidence type="ECO:0000256" key="2">
    <source>
        <dbReference type="ARBA" id="ARBA00023125"/>
    </source>
</evidence>
<dbReference type="CDD" id="cd00090">
    <property type="entry name" value="HTH_ARSR"/>
    <property type="match status" value="1"/>
</dbReference>
<dbReference type="SUPFAM" id="SSF46785">
    <property type="entry name" value="Winged helix' DNA-binding domain"/>
    <property type="match status" value="1"/>
</dbReference>
<evidence type="ECO:0000313" key="6">
    <source>
        <dbReference type="Proteomes" id="UP000215086"/>
    </source>
</evidence>
<dbReference type="PANTHER" id="PTHR33154">
    <property type="entry name" value="TRANSCRIPTIONAL REGULATOR, ARSR FAMILY"/>
    <property type="match status" value="1"/>
</dbReference>
<evidence type="ECO:0000256" key="1">
    <source>
        <dbReference type="ARBA" id="ARBA00023015"/>
    </source>
</evidence>
<keyword evidence="2" id="KW-0238">DNA-binding</keyword>
<dbReference type="NCBIfam" id="NF033788">
    <property type="entry name" value="HTH_metalloreg"/>
    <property type="match status" value="1"/>
</dbReference>
<organism evidence="5 6">
    <name type="scientific">Thermogutta terrifontis</name>
    <dbReference type="NCBI Taxonomy" id="1331910"/>
    <lineage>
        <taxon>Bacteria</taxon>
        <taxon>Pseudomonadati</taxon>
        <taxon>Planctomycetota</taxon>
        <taxon>Planctomycetia</taxon>
        <taxon>Pirellulales</taxon>
        <taxon>Thermoguttaceae</taxon>
        <taxon>Thermogutta</taxon>
    </lineage>
</organism>
<dbReference type="RefSeq" id="WP_095414994.1">
    <property type="nucleotide sequence ID" value="NZ_CP018477.1"/>
</dbReference>
<dbReference type="InterPro" id="IPR051081">
    <property type="entry name" value="HTH_MetalResp_TranReg"/>
</dbReference>
<dbReference type="PRINTS" id="PR00778">
    <property type="entry name" value="HTHARSR"/>
</dbReference>
<dbReference type="SMART" id="SM00418">
    <property type="entry name" value="HTH_ARSR"/>
    <property type="match status" value="1"/>
</dbReference>
<dbReference type="Proteomes" id="UP000215086">
    <property type="component" value="Chromosome"/>
</dbReference>
<evidence type="ECO:0000259" key="4">
    <source>
        <dbReference type="PROSITE" id="PS50987"/>
    </source>
</evidence>
<dbReference type="KEGG" id="ttf:THTE_2156"/>
<evidence type="ECO:0000313" key="5">
    <source>
        <dbReference type="EMBL" id="ASV74758.1"/>
    </source>
</evidence>
<sequence>MLPSDECQILANFFNLLSHPTRLQFFCLLREGEKTVTQLADAAGVASQNASQHLRLMRETGVVKTARRGQQIFYRLADPRLAEAIDLLRQTVLSMIEQSLPRAVQERFKMPAENSESGGVFPPASGSL</sequence>
<dbReference type="OrthoDB" id="274095at2"/>
<dbReference type="InterPro" id="IPR036390">
    <property type="entry name" value="WH_DNA-bd_sf"/>
</dbReference>
<dbReference type="GO" id="GO:0003700">
    <property type="term" value="F:DNA-binding transcription factor activity"/>
    <property type="evidence" value="ECO:0007669"/>
    <property type="project" value="InterPro"/>
</dbReference>
<protein>
    <submittedName>
        <fullName evidence="5">Transcriptional regulator, ArsR family</fullName>
    </submittedName>
</protein>